<dbReference type="AlphaFoldDB" id="A0A6V7FIW0"/>
<reference evidence="2 3" key="1">
    <citation type="submission" date="2020-07" db="EMBL/GenBank/DDBJ databases">
        <authorList>
            <person name="Pothier F. J."/>
        </authorList>
    </citation>
    <scope>NUCLEOTIDE SEQUENCE [LARGE SCALE GENOMIC DNA]</scope>
    <source>
        <strain evidence="2 3">CFBP 498</strain>
        <plasmid evidence="2 3">CFBP498_p224</plasmid>
    </source>
</reference>
<name>A0A6V7FIW0_9XANT</name>
<dbReference type="Proteomes" id="UP000515406">
    <property type="component" value="Plasmid CFBP498_p224"/>
</dbReference>
<gene>
    <name evidence="2" type="ORF">CFBP498_49220</name>
</gene>
<dbReference type="GO" id="GO:0006281">
    <property type="term" value="P:DNA repair"/>
    <property type="evidence" value="ECO:0007669"/>
    <property type="project" value="InterPro"/>
</dbReference>
<dbReference type="SUPFAM" id="SSF56672">
    <property type="entry name" value="DNA/RNA polymerases"/>
    <property type="match status" value="1"/>
</dbReference>
<evidence type="ECO:0000313" key="2">
    <source>
        <dbReference type="EMBL" id="CAD0363693.1"/>
    </source>
</evidence>
<dbReference type="PROSITE" id="PS50173">
    <property type="entry name" value="UMUC"/>
    <property type="match status" value="1"/>
</dbReference>
<geneLocation type="plasmid" evidence="2 3">
    <name>CFBP498_p224</name>
</geneLocation>
<sequence length="49" mass="5811">MFALIDGNNFYASCERVFQPELRGRPLVVLSNNDGYLQLYWMDAIHYIR</sequence>
<accession>A0A6V7FIW0</accession>
<dbReference type="Gene3D" id="3.40.1170.60">
    <property type="match status" value="1"/>
</dbReference>
<dbReference type="EMBL" id="LR828258">
    <property type="protein sequence ID" value="CAD0363693.1"/>
    <property type="molecule type" value="Genomic_DNA"/>
</dbReference>
<dbReference type="InterPro" id="IPR043502">
    <property type="entry name" value="DNA/RNA_pol_sf"/>
</dbReference>
<evidence type="ECO:0000313" key="3">
    <source>
        <dbReference type="Proteomes" id="UP000515406"/>
    </source>
</evidence>
<keyword evidence="3" id="KW-1185">Reference proteome</keyword>
<dbReference type="EMBL" id="LR828258">
    <property type="protein sequence ID" value="CAD0363695.1"/>
    <property type="molecule type" value="Genomic_DNA"/>
</dbReference>
<proteinExistence type="predicted"/>
<organism evidence="2 3">
    <name type="scientific">Xanthomonas hortorum pv. vitians</name>
    <dbReference type="NCBI Taxonomy" id="83224"/>
    <lineage>
        <taxon>Bacteria</taxon>
        <taxon>Pseudomonadati</taxon>
        <taxon>Pseudomonadota</taxon>
        <taxon>Gammaproteobacteria</taxon>
        <taxon>Lysobacterales</taxon>
        <taxon>Lysobacteraceae</taxon>
        <taxon>Xanthomonas</taxon>
    </lineage>
</organism>
<dbReference type="InterPro" id="IPR001126">
    <property type="entry name" value="UmuC"/>
</dbReference>
<dbReference type="Pfam" id="PF00817">
    <property type="entry name" value="IMS"/>
    <property type="match status" value="1"/>
</dbReference>
<protein>
    <recommendedName>
        <fullName evidence="1">UmuC domain-containing protein</fullName>
    </recommendedName>
</protein>
<keyword evidence="2" id="KW-0614">Plasmid</keyword>
<feature type="domain" description="UmuC" evidence="1">
    <location>
        <begin position="2"/>
        <end position="35"/>
    </location>
</feature>
<evidence type="ECO:0000259" key="1">
    <source>
        <dbReference type="PROSITE" id="PS50173"/>
    </source>
</evidence>